<dbReference type="AlphaFoldDB" id="A0A9Q9AUN8"/>
<evidence type="ECO:0000259" key="1">
    <source>
        <dbReference type="Pfam" id="PF09994"/>
    </source>
</evidence>
<keyword evidence="3" id="KW-1185">Reference proteome</keyword>
<feature type="domain" description="T6SS Phospholipase effector Tle1-like catalytic" evidence="1">
    <location>
        <begin position="3"/>
        <end position="300"/>
    </location>
</feature>
<dbReference type="EMBL" id="CP099422">
    <property type="protein sequence ID" value="USW53528.1"/>
    <property type="molecule type" value="Genomic_DNA"/>
</dbReference>
<sequence>MPKRLVLAIDGTWVNSDNGYAASISGPGGKGRLASPSNVTRICRALLPRSESGIQQLVYYQGGLGSDANFYSFVVGGYLGSGIDEAIRESYSFLAMNYEPGDEIFLVGFSRGAFTARSVGALIAEVGLLTKTGLESFYPIFKDWENQNSSSYTPGFESSAWPIEGRPKFSDKSYNKQLVAKGLTRQNIAIKAIAVFDTVGTLGVPDVRPFGVGLYKSAKNEYSFVNTQVAPNVENAYQALALDEERDAFMPTVWESPKDPSAHALKELKQTWFPGVHTTVGGGFQDTSISDITLGWMLTQLSPHLAFDEAYLLRQRKQNADFYAAKGTPQEGIGYGLGLIKASDTGLLNTILGRKVRTPGEYLLTDPVTGEQIQGSPLTRTCEFIHPSVRYRKLGSGKYDPKPLKDWTYIAEGEDTPAGIKIDPKWAKAAKWVRKSTGTYIVEDKIVKGTFDATLAGTWNGVGAWLKL</sequence>
<dbReference type="Proteomes" id="UP001056384">
    <property type="component" value="Chromosome 5"/>
</dbReference>
<dbReference type="PANTHER" id="PTHR33840:SF1">
    <property type="entry name" value="TLE1 PHOSPHOLIPASE DOMAIN-CONTAINING PROTEIN"/>
    <property type="match status" value="1"/>
</dbReference>
<dbReference type="InterPro" id="IPR018712">
    <property type="entry name" value="Tle1-like_cat"/>
</dbReference>
<accession>A0A9Q9AUN8</accession>
<proteinExistence type="predicted"/>
<organism evidence="2 3">
    <name type="scientific">Septoria linicola</name>
    <dbReference type="NCBI Taxonomy" id="215465"/>
    <lineage>
        <taxon>Eukaryota</taxon>
        <taxon>Fungi</taxon>
        <taxon>Dikarya</taxon>
        <taxon>Ascomycota</taxon>
        <taxon>Pezizomycotina</taxon>
        <taxon>Dothideomycetes</taxon>
        <taxon>Dothideomycetidae</taxon>
        <taxon>Mycosphaerellales</taxon>
        <taxon>Mycosphaerellaceae</taxon>
        <taxon>Septoria</taxon>
    </lineage>
</organism>
<dbReference type="Pfam" id="PF09994">
    <property type="entry name" value="T6SS_Tle1-like_cat"/>
    <property type="match status" value="1"/>
</dbReference>
<dbReference type="PANTHER" id="PTHR33840">
    <property type="match status" value="1"/>
</dbReference>
<reference evidence="2" key="1">
    <citation type="submission" date="2022-06" db="EMBL/GenBank/DDBJ databases">
        <title>Complete genome sequences of two strains of the flax pathogen Septoria linicola.</title>
        <authorList>
            <person name="Lapalu N."/>
            <person name="Simon A."/>
            <person name="Demenou B."/>
            <person name="Paumier D."/>
            <person name="Guillot M.-P."/>
            <person name="Gout L."/>
            <person name="Valade R."/>
        </authorList>
    </citation>
    <scope>NUCLEOTIDE SEQUENCE</scope>
    <source>
        <strain evidence="2">SE15195</strain>
    </source>
</reference>
<evidence type="ECO:0000313" key="3">
    <source>
        <dbReference type="Proteomes" id="UP001056384"/>
    </source>
</evidence>
<protein>
    <recommendedName>
        <fullName evidence="1">T6SS Phospholipase effector Tle1-like catalytic domain-containing protein</fullName>
    </recommendedName>
</protein>
<evidence type="ECO:0000313" key="2">
    <source>
        <dbReference type="EMBL" id="USW53528.1"/>
    </source>
</evidence>
<gene>
    <name evidence="2" type="ORF">Slin15195_G068470</name>
</gene>
<name>A0A9Q9AUN8_9PEZI</name>